<dbReference type="PANTHER" id="PTHR11361">
    <property type="entry name" value="DNA MISMATCH REPAIR PROTEIN MUTS FAMILY MEMBER"/>
    <property type="match status" value="1"/>
</dbReference>
<evidence type="ECO:0000256" key="2">
    <source>
        <dbReference type="ARBA" id="ARBA00022741"/>
    </source>
</evidence>
<dbReference type="GO" id="GO:0005634">
    <property type="term" value="C:nucleus"/>
    <property type="evidence" value="ECO:0007669"/>
    <property type="project" value="TreeGrafter"/>
</dbReference>
<evidence type="ECO:0000313" key="7">
    <source>
        <dbReference type="EMBL" id="CAG2199769.1"/>
    </source>
</evidence>
<dbReference type="Pfam" id="PF25400">
    <property type="entry name" value="PH_FAN"/>
    <property type="match status" value="1"/>
</dbReference>
<dbReference type="SMART" id="SM00534">
    <property type="entry name" value="MUTSac"/>
    <property type="match status" value="1"/>
</dbReference>
<evidence type="ECO:0000259" key="6">
    <source>
        <dbReference type="SMART" id="SM00534"/>
    </source>
</evidence>
<dbReference type="InterPro" id="IPR027417">
    <property type="entry name" value="P-loop_NTPase"/>
</dbReference>
<comment type="caution">
    <text evidence="7">The sequence shown here is derived from an EMBL/GenBank/DDBJ whole genome shotgun (WGS) entry which is preliminary data.</text>
</comment>
<dbReference type="InterPro" id="IPR057496">
    <property type="entry name" value="FAN-like_PH"/>
</dbReference>
<evidence type="ECO:0000256" key="4">
    <source>
        <dbReference type="ARBA" id="ARBA00023125"/>
    </source>
</evidence>
<dbReference type="GO" id="GO:0030983">
    <property type="term" value="F:mismatched DNA binding"/>
    <property type="evidence" value="ECO:0007669"/>
    <property type="project" value="InterPro"/>
</dbReference>
<accession>A0A8S3QZV5</accession>
<dbReference type="SUPFAM" id="SSF50729">
    <property type="entry name" value="PH domain-like"/>
    <property type="match status" value="1"/>
</dbReference>
<proteinExistence type="inferred from homology"/>
<keyword evidence="8" id="KW-1185">Reference proteome</keyword>
<evidence type="ECO:0000256" key="3">
    <source>
        <dbReference type="ARBA" id="ARBA00022840"/>
    </source>
</evidence>
<comment type="similarity">
    <text evidence="1">Belongs to the DNA mismatch repair MutS family.</text>
</comment>
<evidence type="ECO:0000256" key="1">
    <source>
        <dbReference type="ARBA" id="ARBA00006271"/>
    </source>
</evidence>
<organism evidence="7 8">
    <name type="scientific">Mytilus edulis</name>
    <name type="common">Blue mussel</name>
    <dbReference type="NCBI Taxonomy" id="6550"/>
    <lineage>
        <taxon>Eukaryota</taxon>
        <taxon>Metazoa</taxon>
        <taxon>Spiralia</taxon>
        <taxon>Lophotrochozoa</taxon>
        <taxon>Mollusca</taxon>
        <taxon>Bivalvia</taxon>
        <taxon>Autobranchia</taxon>
        <taxon>Pteriomorphia</taxon>
        <taxon>Mytilida</taxon>
        <taxon>Mytiloidea</taxon>
        <taxon>Mytilidae</taxon>
        <taxon>Mytilinae</taxon>
        <taxon>Mytilus</taxon>
    </lineage>
</organism>
<dbReference type="InterPro" id="IPR045076">
    <property type="entry name" value="MutS"/>
</dbReference>
<dbReference type="InterPro" id="IPR000432">
    <property type="entry name" value="DNA_mismatch_repair_MutS_C"/>
</dbReference>
<dbReference type="PANTHER" id="PTHR11361:SF21">
    <property type="entry name" value="MUTS PROTEIN HOMOLOG 4"/>
    <property type="match status" value="1"/>
</dbReference>
<keyword evidence="4" id="KW-0238">DNA-binding</keyword>
<feature type="domain" description="DNA mismatch repair proteins mutS family" evidence="6">
    <location>
        <begin position="319"/>
        <end position="440"/>
    </location>
</feature>
<dbReference type="GO" id="GO:0006298">
    <property type="term" value="P:mismatch repair"/>
    <property type="evidence" value="ECO:0007669"/>
    <property type="project" value="InterPro"/>
</dbReference>
<reference evidence="7" key="1">
    <citation type="submission" date="2021-03" db="EMBL/GenBank/DDBJ databases">
        <authorList>
            <person name="Bekaert M."/>
        </authorList>
    </citation>
    <scope>NUCLEOTIDE SEQUENCE</scope>
</reference>
<keyword evidence="5" id="KW-0175">Coiled coil</keyword>
<dbReference type="GO" id="GO:0007131">
    <property type="term" value="P:reciprocal meiotic recombination"/>
    <property type="evidence" value="ECO:0007669"/>
    <property type="project" value="TreeGrafter"/>
</dbReference>
<dbReference type="AlphaFoldDB" id="A0A8S3QZV5"/>
<name>A0A8S3QZV5_MYTED</name>
<dbReference type="Pfam" id="PF00488">
    <property type="entry name" value="MutS_V"/>
    <property type="match status" value="1"/>
</dbReference>
<keyword evidence="3" id="KW-0067">ATP-binding</keyword>
<evidence type="ECO:0000313" key="8">
    <source>
        <dbReference type="Proteomes" id="UP000683360"/>
    </source>
</evidence>
<feature type="coiled-coil region" evidence="5">
    <location>
        <begin position="435"/>
        <end position="462"/>
    </location>
</feature>
<evidence type="ECO:0000256" key="5">
    <source>
        <dbReference type="SAM" id="Coils"/>
    </source>
</evidence>
<protein>
    <submittedName>
        <fullName evidence="7">MSH4</fullName>
    </submittedName>
</protein>
<dbReference type="OrthoDB" id="276261at2759"/>
<dbReference type="EMBL" id="CAJPWZ010000723">
    <property type="protein sequence ID" value="CAG2199769.1"/>
    <property type="molecule type" value="Genomic_DNA"/>
</dbReference>
<keyword evidence="2" id="KW-0547">Nucleotide-binding</keyword>
<dbReference type="Proteomes" id="UP000683360">
    <property type="component" value="Unassembled WGS sequence"/>
</dbReference>
<dbReference type="Gene3D" id="3.40.50.300">
    <property type="entry name" value="P-loop containing nucleotide triphosphate hydrolases"/>
    <property type="match status" value="1"/>
</dbReference>
<dbReference type="GO" id="GO:0005524">
    <property type="term" value="F:ATP binding"/>
    <property type="evidence" value="ECO:0007669"/>
    <property type="project" value="UniProtKB-KW"/>
</dbReference>
<dbReference type="GO" id="GO:0140664">
    <property type="term" value="F:ATP-dependent DNA damage sensor activity"/>
    <property type="evidence" value="ECO:0007669"/>
    <property type="project" value="InterPro"/>
</dbReference>
<sequence length="500" mass="57860">MLQQLQPTNVQLCYNNNNYVTTTNEQQCYNNYVTTTSTNQCTTMLQQLQPMYNYVTTTLTNEQLCYNNSNQCTTMLQQLQPMYNYVTTTPTNEQLCYNNSNQCTTMLQTTPTNEQLCYNNSNQCTTMLQQLQPMFNLLLLDPGEIYFEDYSVFYYPCGLPEPEAVKRKQRGHLKICSKSVVFVPKESQNPILKFPLRYVTEVDEWSGGLFSKLEDLYENIVLETQGDRITPLVTNPGRIMLTNKILYFQPFNNIESGIEIFCKEGSSCTHLYLSLSSPELRNDLFFKMKEQSDLDLESPGQEDMTLRWQSGNISNYDYSMYLNRILLPFCQTVALFLGTSAEEGVGICHSVCEFLLGIKAFTFFVTHFIELTNLDSLYPNVENYCFQIQRSFNTDWNCEKIIYTHILAKGKTMEKHYGLQLAEISTMPKAVLDKAKEIATKISTEKQANQELEGELREQRAIFKLATRLVQAARNSRLDENGLRLYFKSLKKQYEETIVH</sequence>
<gene>
    <name evidence="7" type="ORF">MEDL_14450</name>
</gene>